<evidence type="ECO:0000313" key="2">
    <source>
        <dbReference type="EMBL" id="CUM70897.1"/>
    </source>
</evidence>
<feature type="domain" description="LysM" evidence="1">
    <location>
        <begin position="458"/>
        <end position="503"/>
    </location>
</feature>
<evidence type="ECO:0000259" key="1">
    <source>
        <dbReference type="PROSITE" id="PS51782"/>
    </source>
</evidence>
<dbReference type="PROSITE" id="PS51782">
    <property type="entry name" value="LYSM"/>
    <property type="match status" value="1"/>
</dbReference>
<dbReference type="AlphaFoldDB" id="A0A173QZD7"/>
<dbReference type="InterPro" id="IPR036779">
    <property type="entry name" value="LysM_dom_sf"/>
</dbReference>
<evidence type="ECO:0000313" key="3">
    <source>
        <dbReference type="Proteomes" id="UP000095649"/>
    </source>
</evidence>
<accession>A0A173QZD7</accession>
<dbReference type="Pfam" id="PF12673">
    <property type="entry name" value="SipL"/>
    <property type="match status" value="2"/>
</dbReference>
<gene>
    <name evidence="2" type="ORF">ERS852582_00156</name>
</gene>
<dbReference type="InterPro" id="IPR024300">
    <property type="entry name" value="SipL_SPOCS_dom"/>
</dbReference>
<organism evidence="2 3">
    <name type="scientific">Faecalibacterium prausnitzii</name>
    <dbReference type="NCBI Taxonomy" id="853"/>
    <lineage>
        <taxon>Bacteria</taxon>
        <taxon>Bacillati</taxon>
        <taxon>Bacillota</taxon>
        <taxon>Clostridia</taxon>
        <taxon>Eubacteriales</taxon>
        <taxon>Oscillospiraceae</taxon>
        <taxon>Faecalibacterium</taxon>
    </lineage>
</organism>
<dbReference type="RefSeq" id="WP_055184440.1">
    <property type="nucleotide sequence ID" value="NZ_CYXN01000001.1"/>
</dbReference>
<sequence length="506" mass="54683">MELKIFRDTLPQGGAGCTVKAELPLETEIRISDDLPPVGKLVKCFIRPVVLQRQLQPGRLTLEGYLRCTVFYQSEVEKGLCQTEQKLPFTRQLELPELAFTAWTAVVEGQTEYLNTRAAEDPRRIEVRGAYGLVVTVHTQCKTEVITALADGGIEQQLRTLQGVRSVAVLDKLVTLDGELVFARPPAAVLDITGNACVSEVKLLAGKAVVKGELRVQCAWRAEGDTALQSQAAALPFQQVIDLEGITEDCRCLCVAEPVGFTLSQAESAAAQLTANVMLHLRAWRSYQLQVAVDAFSTRFETELTPQPLVTEQLLCTLNDTATATGSGPLPDAGAQLRACFVHYGPQQTVQKGEGWVLATKAVVTALAENTLGELESYEKTLEVAVPLPITPPEGTVLVPECWLSTENVQCTCAGGTLEATITVRAEGAILGCTTSPVIGSITLGDPLPDTDPEIALRIYYAQAGEELFAVARRFHVAPAQILEANQLEEELASLPQAQRLLIPVT</sequence>
<dbReference type="Gene3D" id="3.10.350.10">
    <property type="entry name" value="LysM domain"/>
    <property type="match status" value="1"/>
</dbReference>
<proteinExistence type="predicted"/>
<reference evidence="2 3" key="1">
    <citation type="submission" date="2015-09" db="EMBL/GenBank/DDBJ databases">
        <authorList>
            <consortium name="Pathogen Informatics"/>
        </authorList>
    </citation>
    <scope>NUCLEOTIDE SEQUENCE [LARGE SCALE GENOMIC DNA]</scope>
    <source>
        <strain evidence="2 3">2789STDY5834970</strain>
    </source>
</reference>
<dbReference type="EMBL" id="CYXN01000001">
    <property type="protein sequence ID" value="CUM70897.1"/>
    <property type="molecule type" value="Genomic_DNA"/>
</dbReference>
<dbReference type="InterPro" id="IPR018392">
    <property type="entry name" value="LysM"/>
</dbReference>
<protein>
    <submittedName>
        <fullName evidence="2">Domain of uncharacterized function (DUF3794)</fullName>
    </submittedName>
</protein>
<dbReference type="Proteomes" id="UP000095649">
    <property type="component" value="Unassembled WGS sequence"/>
</dbReference>
<name>A0A173QZD7_9FIRM</name>
<dbReference type="OrthoDB" id="9779340at2"/>